<protein>
    <submittedName>
        <fullName evidence="1">Uncharacterized protein</fullName>
    </submittedName>
</protein>
<reference evidence="1 2" key="1">
    <citation type="journal article" date="2019" name="Nat. Ecol. Evol.">
        <title>Megaphylogeny resolves global patterns of mushroom evolution.</title>
        <authorList>
            <person name="Varga T."/>
            <person name="Krizsan K."/>
            <person name="Foldi C."/>
            <person name="Dima B."/>
            <person name="Sanchez-Garcia M."/>
            <person name="Sanchez-Ramirez S."/>
            <person name="Szollosi G.J."/>
            <person name="Szarkandi J.G."/>
            <person name="Papp V."/>
            <person name="Albert L."/>
            <person name="Andreopoulos W."/>
            <person name="Angelini C."/>
            <person name="Antonin V."/>
            <person name="Barry K.W."/>
            <person name="Bougher N.L."/>
            <person name="Buchanan P."/>
            <person name="Buyck B."/>
            <person name="Bense V."/>
            <person name="Catcheside P."/>
            <person name="Chovatia M."/>
            <person name="Cooper J."/>
            <person name="Damon W."/>
            <person name="Desjardin D."/>
            <person name="Finy P."/>
            <person name="Geml J."/>
            <person name="Haridas S."/>
            <person name="Hughes K."/>
            <person name="Justo A."/>
            <person name="Karasinski D."/>
            <person name="Kautmanova I."/>
            <person name="Kiss B."/>
            <person name="Kocsube S."/>
            <person name="Kotiranta H."/>
            <person name="LaButti K.M."/>
            <person name="Lechner B.E."/>
            <person name="Liimatainen K."/>
            <person name="Lipzen A."/>
            <person name="Lukacs Z."/>
            <person name="Mihaltcheva S."/>
            <person name="Morgado L.N."/>
            <person name="Niskanen T."/>
            <person name="Noordeloos M.E."/>
            <person name="Ohm R.A."/>
            <person name="Ortiz-Santana B."/>
            <person name="Ovrebo C."/>
            <person name="Racz N."/>
            <person name="Riley R."/>
            <person name="Savchenko A."/>
            <person name="Shiryaev A."/>
            <person name="Soop K."/>
            <person name="Spirin V."/>
            <person name="Szebenyi C."/>
            <person name="Tomsovsky M."/>
            <person name="Tulloss R.E."/>
            <person name="Uehling J."/>
            <person name="Grigoriev I.V."/>
            <person name="Vagvolgyi C."/>
            <person name="Papp T."/>
            <person name="Martin F.M."/>
            <person name="Miettinen O."/>
            <person name="Hibbett D.S."/>
            <person name="Nagy L.G."/>
        </authorList>
    </citation>
    <scope>NUCLEOTIDE SEQUENCE [LARGE SCALE GENOMIC DNA]</scope>
    <source>
        <strain evidence="1 2">CBS 166.37</strain>
    </source>
</reference>
<evidence type="ECO:0000313" key="1">
    <source>
        <dbReference type="EMBL" id="TFK38121.1"/>
    </source>
</evidence>
<dbReference type="Proteomes" id="UP000308652">
    <property type="component" value="Unassembled WGS sequence"/>
</dbReference>
<dbReference type="AlphaFoldDB" id="A0A5C3MAE4"/>
<name>A0A5C3MAE4_9AGAR</name>
<sequence>MVTLRVLPSYRMCPTASHSRSSPLPSALPYVLICAPANLEACQLFAPWLSVPLGYLALSRRPFSRSICKKHRKVVTPMTEPPTMRCPIEILIYTCFSTVNSSSTKSRKGLLNSVLAADFERLDGRQSVVLTAALNSPRGPFHDPNMRNTLCLAISSIVHSTGSLGLGAAIVPLLSVSHSFC</sequence>
<proteinExistence type="predicted"/>
<evidence type="ECO:0000313" key="2">
    <source>
        <dbReference type="Proteomes" id="UP000308652"/>
    </source>
</evidence>
<organism evidence="1 2">
    <name type="scientific">Crucibulum laeve</name>
    <dbReference type="NCBI Taxonomy" id="68775"/>
    <lineage>
        <taxon>Eukaryota</taxon>
        <taxon>Fungi</taxon>
        <taxon>Dikarya</taxon>
        <taxon>Basidiomycota</taxon>
        <taxon>Agaricomycotina</taxon>
        <taxon>Agaricomycetes</taxon>
        <taxon>Agaricomycetidae</taxon>
        <taxon>Agaricales</taxon>
        <taxon>Agaricineae</taxon>
        <taxon>Nidulariaceae</taxon>
        <taxon>Crucibulum</taxon>
    </lineage>
</organism>
<accession>A0A5C3MAE4</accession>
<keyword evidence="2" id="KW-1185">Reference proteome</keyword>
<dbReference type="EMBL" id="ML213604">
    <property type="protein sequence ID" value="TFK38121.1"/>
    <property type="molecule type" value="Genomic_DNA"/>
</dbReference>
<gene>
    <name evidence="1" type="ORF">BDQ12DRAFT_684001</name>
</gene>